<name>A0A6S7GB42_PARCT</name>
<proteinExistence type="predicted"/>
<dbReference type="CDD" id="cd00057">
    <property type="entry name" value="FA58C"/>
    <property type="match status" value="1"/>
</dbReference>
<organism evidence="1 2">
    <name type="scientific">Paramuricea clavata</name>
    <name type="common">Red gorgonian</name>
    <name type="synonym">Violescent sea-whip</name>
    <dbReference type="NCBI Taxonomy" id="317549"/>
    <lineage>
        <taxon>Eukaryota</taxon>
        <taxon>Metazoa</taxon>
        <taxon>Cnidaria</taxon>
        <taxon>Anthozoa</taxon>
        <taxon>Octocorallia</taxon>
        <taxon>Malacalcyonacea</taxon>
        <taxon>Plexauridae</taxon>
        <taxon>Paramuricea</taxon>
    </lineage>
</organism>
<protein>
    <submittedName>
        <fullName evidence="1">Uncharacterized protein</fullName>
    </submittedName>
</protein>
<dbReference type="AlphaFoldDB" id="A0A6S7GB42"/>
<dbReference type="Proteomes" id="UP001152795">
    <property type="component" value="Unassembled WGS sequence"/>
</dbReference>
<dbReference type="PANTHER" id="PTHR24543:SF325">
    <property type="entry name" value="F5_8 TYPE C DOMAIN-CONTAINING PROTEIN"/>
    <property type="match status" value="1"/>
</dbReference>
<dbReference type="InterPro" id="IPR000421">
    <property type="entry name" value="FA58C"/>
</dbReference>
<dbReference type="SUPFAM" id="SSF49785">
    <property type="entry name" value="Galactose-binding domain-like"/>
    <property type="match status" value="1"/>
</dbReference>
<dbReference type="OrthoDB" id="5988374at2759"/>
<sequence length="108" mass="12080">CKEPVSLGMENGDIPDSQILASSEWDANHGAVNSRLNFRAQGKRQGAWSARRNDLNQWLQVNFVLQATVTEILTQGRSNADQWVTSYTVSYSNDGLNFFAYRVNGVVK</sequence>
<keyword evidence="2" id="KW-1185">Reference proteome</keyword>
<evidence type="ECO:0000313" key="2">
    <source>
        <dbReference type="Proteomes" id="UP001152795"/>
    </source>
</evidence>
<dbReference type="InterPro" id="IPR008979">
    <property type="entry name" value="Galactose-bd-like_sf"/>
</dbReference>
<dbReference type="Pfam" id="PF00754">
    <property type="entry name" value="F5_F8_type_C"/>
    <property type="match status" value="1"/>
</dbReference>
<feature type="non-terminal residue" evidence="1">
    <location>
        <position position="108"/>
    </location>
</feature>
<feature type="non-terminal residue" evidence="1">
    <location>
        <position position="1"/>
    </location>
</feature>
<dbReference type="EMBL" id="CACRXK020001446">
    <property type="protein sequence ID" value="CAB3989218.1"/>
    <property type="molecule type" value="Genomic_DNA"/>
</dbReference>
<dbReference type="Gene3D" id="2.60.120.260">
    <property type="entry name" value="Galactose-binding domain-like"/>
    <property type="match status" value="1"/>
</dbReference>
<dbReference type="PANTHER" id="PTHR24543">
    <property type="entry name" value="MULTICOPPER OXIDASE-RELATED"/>
    <property type="match status" value="1"/>
</dbReference>
<dbReference type="PROSITE" id="PS50022">
    <property type="entry name" value="FA58C_3"/>
    <property type="match status" value="1"/>
</dbReference>
<dbReference type="PROSITE" id="PS01285">
    <property type="entry name" value="FA58C_1"/>
    <property type="match status" value="1"/>
</dbReference>
<evidence type="ECO:0000313" key="1">
    <source>
        <dbReference type="EMBL" id="CAB3989218.1"/>
    </source>
</evidence>
<comment type="caution">
    <text evidence="1">The sequence shown here is derived from an EMBL/GenBank/DDBJ whole genome shotgun (WGS) entry which is preliminary data.</text>
</comment>
<accession>A0A6S7GB42</accession>
<gene>
    <name evidence="1" type="ORF">PACLA_8A079384</name>
</gene>
<reference evidence="1" key="1">
    <citation type="submission" date="2020-04" db="EMBL/GenBank/DDBJ databases">
        <authorList>
            <person name="Alioto T."/>
            <person name="Alioto T."/>
            <person name="Gomez Garrido J."/>
        </authorList>
    </citation>
    <scope>NUCLEOTIDE SEQUENCE</scope>
    <source>
        <strain evidence="1">A484AB</strain>
    </source>
</reference>